<dbReference type="Gene3D" id="3.40.50.300">
    <property type="entry name" value="P-loop containing nucleotide triphosphate hydrolases"/>
    <property type="match status" value="1"/>
</dbReference>
<dbReference type="PANTHER" id="PTHR10344">
    <property type="entry name" value="THYMIDYLATE KINASE"/>
    <property type="match status" value="1"/>
</dbReference>
<sequence>MSSHNQSSPDLAPILVIEGIDGSGKGTQAKHVQQALTNEGHNCTLLSFPQYEQTFFGKRIGDFLNGSFGSLNELNPFLVSLLYSGDRFESREKILDARKSSQLLILDRYVPSNIAHQSAKYSGEQRSELREWIEHIEYEIFSVPRPSEIILLDTPVQVSQDLIAKKEMRTYTDQAADLQEADVPYLDKVREVYLELARENPMWNIIPVSIGSEIRSIEEIGQDILKIARNLLTESTAAK</sequence>
<dbReference type="InterPro" id="IPR027417">
    <property type="entry name" value="P-loop_NTPase"/>
</dbReference>
<evidence type="ECO:0000256" key="4">
    <source>
        <dbReference type="ARBA" id="ARBA00022741"/>
    </source>
</evidence>
<name>A0A517QL81_9PLAN</name>
<dbReference type="AlphaFoldDB" id="A0A517QL81"/>
<dbReference type="HAMAP" id="MF_00165">
    <property type="entry name" value="Thymidylate_kinase"/>
    <property type="match status" value="1"/>
</dbReference>
<feature type="domain" description="Thymidylate kinase-like" evidence="9">
    <location>
        <begin position="17"/>
        <end position="209"/>
    </location>
</feature>
<dbReference type="KEGG" id="tpol:Mal48_16440"/>
<keyword evidence="5 8" id="KW-0418">Kinase</keyword>
<protein>
    <recommendedName>
        <fullName evidence="8">Thymidylate kinase</fullName>
        <ecNumber evidence="8">2.7.4.9</ecNumber>
    </recommendedName>
    <alternativeName>
        <fullName evidence="8">dTMP kinase</fullName>
    </alternativeName>
</protein>
<dbReference type="EC" id="2.7.4.9" evidence="8"/>
<keyword evidence="4 8" id="KW-0547">Nucleotide-binding</keyword>
<dbReference type="OrthoDB" id="9774907at2"/>
<reference evidence="10 11" key="1">
    <citation type="submission" date="2019-02" db="EMBL/GenBank/DDBJ databases">
        <title>Deep-cultivation of Planctomycetes and their phenomic and genomic characterization uncovers novel biology.</title>
        <authorList>
            <person name="Wiegand S."/>
            <person name="Jogler M."/>
            <person name="Boedeker C."/>
            <person name="Pinto D."/>
            <person name="Vollmers J."/>
            <person name="Rivas-Marin E."/>
            <person name="Kohn T."/>
            <person name="Peeters S.H."/>
            <person name="Heuer A."/>
            <person name="Rast P."/>
            <person name="Oberbeckmann S."/>
            <person name="Bunk B."/>
            <person name="Jeske O."/>
            <person name="Meyerdierks A."/>
            <person name="Storesund J.E."/>
            <person name="Kallscheuer N."/>
            <person name="Luecker S."/>
            <person name="Lage O.M."/>
            <person name="Pohl T."/>
            <person name="Merkel B.J."/>
            <person name="Hornburger P."/>
            <person name="Mueller R.-W."/>
            <person name="Bruemmer F."/>
            <person name="Labrenz M."/>
            <person name="Spormann A.M."/>
            <person name="Op den Camp H."/>
            <person name="Overmann J."/>
            <person name="Amann R."/>
            <person name="Jetten M.S.M."/>
            <person name="Mascher T."/>
            <person name="Medema M.H."/>
            <person name="Devos D.P."/>
            <person name="Kaster A.-K."/>
            <person name="Ovreas L."/>
            <person name="Rohde M."/>
            <person name="Galperin M.Y."/>
            <person name="Jogler C."/>
        </authorList>
    </citation>
    <scope>NUCLEOTIDE SEQUENCE [LARGE SCALE GENOMIC DNA]</scope>
    <source>
        <strain evidence="10 11">Mal48</strain>
    </source>
</reference>
<accession>A0A517QL81</accession>
<dbReference type="InterPro" id="IPR018094">
    <property type="entry name" value="Thymidylate_kinase"/>
</dbReference>
<dbReference type="Proteomes" id="UP000315724">
    <property type="component" value="Chromosome"/>
</dbReference>
<dbReference type="GO" id="GO:0006227">
    <property type="term" value="P:dUDP biosynthetic process"/>
    <property type="evidence" value="ECO:0007669"/>
    <property type="project" value="TreeGrafter"/>
</dbReference>
<evidence type="ECO:0000313" key="11">
    <source>
        <dbReference type="Proteomes" id="UP000315724"/>
    </source>
</evidence>
<comment type="catalytic activity">
    <reaction evidence="7 8">
        <text>dTMP + ATP = dTDP + ADP</text>
        <dbReference type="Rhea" id="RHEA:13517"/>
        <dbReference type="ChEBI" id="CHEBI:30616"/>
        <dbReference type="ChEBI" id="CHEBI:58369"/>
        <dbReference type="ChEBI" id="CHEBI:63528"/>
        <dbReference type="ChEBI" id="CHEBI:456216"/>
        <dbReference type="EC" id="2.7.4.9"/>
    </reaction>
</comment>
<proteinExistence type="inferred from homology"/>
<evidence type="ECO:0000256" key="5">
    <source>
        <dbReference type="ARBA" id="ARBA00022777"/>
    </source>
</evidence>
<dbReference type="GO" id="GO:0004798">
    <property type="term" value="F:dTMP kinase activity"/>
    <property type="evidence" value="ECO:0007669"/>
    <property type="project" value="UniProtKB-UniRule"/>
</dbReference>
<evidence type="ECO:0000259" key="9">
    <source>
        <dbReference type="Pfam" id="PF02223"/>
    </source>
</evidence>
<comment type="caution">
    <text evidence="8">Lacks conserved residue(s) required for the propagation of feature annotation.</text>
</comment>
<evidence type="ECO:0000256" key="2">
    <source>
        <dbReference type="ARBA" id="ARBA00022679"/>
    </source>
</evidence>
<keyword evidence="3 8" id="KW-0545">Nucleotide biosynthesis</keyword>
<dbReference type="GO" id="GO:0006235">
    <property type="term" value="P:dTTP biosynthetic process"/>
    <property type="evidence" value="ECO:0007669"/>
    <property type="project" value="UniProtKB-UniRule"/>
</dbReference>
<dbReference type="GO" id="GO:0006233">
    <property type="term" value="P:dTDP biosynthetic process"/>
    <property type="evidence" value="ECO:0007669"/>
    <property type="project" value="InterPro"/>
</dbReference>
<keyword evidence="6 8" id="KW-0067">ATP-binding</keyword>
<dbReference type="GO" id="GO:0005524">
    <property type="term" value="F:ATP binding"/>
    <property type="evidence" value="ECO:0007669"/>
    <property type="project" value="UniProtKB-UniRule"/>
</dbReference>
<evidence type="ECO:0000313" key="10">
    <source>
        <dbReference type="EMBL" id="QDT32398.1"/>
    </source>
</evidence>
<evidence type="ECO:0000256" key="1">
    <source>
        <dbReference type="ARBA" id="ARBA00009776"/>
    </source>
</evidence>
<comment type="function">
    <text evidence="8">Phosphorylation of dTMP to form dTDP in both de novo and salvage pathways of dTTP synthesis.</text>
</comment>
<dbReference type="InterPro" id="IPR039430">
    <property type="entry name" value="Thymidylate_kin-like_dom"/>
</dbReference>
<dbReference type="CDD" id="cd01672">
    <property type="entry name" value="TMPK"/>
    <property type="match status" value="1"/>
</dbReference>
<evidence type="ECO:0000256" key="3">
    <source>
        <dbReference type="ARBA" id="ARBA00022727"/>
    </source>
</evidence>
<dbReference type="GO" id="GO:0005737">
    <property type="term" value="C:cytoplasm"/>
    <property type="evidence" value="ECO:0007669"/>
    <property type="project" value="TreeGrafter"/>
</dbReference>
<keyword evidence="11" id="KW-1185">Reference proteome</keyword>
<evidence type="ECO:0000256" key="7">
    <source>
        <dbReference type="ARBA" id="ARBA00048743"/>
    </source>
</evidence>
<dbReference type="EMBL" id="CP036267">
    <property type="protein sequence ID" value="QDT32398.1"/>
    <property type="molecule type" value="Genomic_DNA"/>
</dbReference>
<dbReference type="RefSeq" id="WP_145197619.1">
    <property type="nucleotide sequence ID" value="NZ_CP036267.1"/>
</dbReference>
<comment type="similarity">
    <text evidence="1 8">Belongs to the thymidylate kinase family.</text>
</comment>
<dbReference type="Pfam" id="PF02223">
    <property type="entry name" value="Thymidylate_kin"/>
    <property type="match status" value="1"/>
</dbReference>
<keyword evidence="2 8" id="KW-0808">Transferase</keyword>
<evidence type="ECO:0000256" key="6">
    <source>
        <dbReference type="ARBA" id="ARBA00022840"/>
    </source>
</evidence>
<gene>
    <name evidence="8 10" type="primary">tmk</name>
    <name evidence="10" type="ORF">Mal48_16440</name>
</gene>
<evidence type="ECO:0000256" key="8">
    <source>
        <dbReference type="HAMAP-Rule" id="MF_00165"/>
    </source>
</evidence>
<organism evidence="10 11">
    <name type="scientific">Thalassoglobus polymorphus</name>
    <dbReference type="NCBI Taxonomy" id="2527994"/>
    <lineage>
        <taxon>Bacteria</taxon>
        <taxon>Pseudomonadati</taxon>
        <taxon>Planctomycetota</taxon>
        <taxon>Planctomycetia</taxon>
        <taxon>Planctomycetales</taxon>
        <taxon>Planctomycetaceae</taxon>
        <taxon>Thalassoglobus</taxon>
    </lineage>
</organism>
<dbReference type="SUPFAM" id="SSF52540">
    <property type="entry name" value="P-loop containing nucleoside triphosphate hydrolases"/>
    <property type="match status" value="1"/>
</dbReference>
<dbReference type="PANTHER" id="PTHR10344:SF4">
    <property type="entry name" value="UMP-CMP KINASE 2, MITOCHONDRIAL"/>
    <property type="match status" value="1"/>
</dbReference>